<reference evidence="1" key="2">
    <citation type="journal article" date="2024" name="Plant">
        <title>Genomic evolution and insights into agronomic trait innovations of Sesamum species.</title>
        <authorList>
            <person name="Miao H."/>
            <person name="Wang L."/>
            <person name="Qu L."/>
            <person name="Liu H."/>
            <person name="Sun Y."/>
            <person name="Le M."/>
            <person name="Wang Q."/>
            <person name="Wei S."/>
            <person name="Zheng Y."/>
            <person name="Lin W."/>
            <person name="Duan Y."/>
            <person name="Cao H."/>
            <person name="Xiong S."/>
            <person name="Wang X."/>
            <person name="Wei L."/>
            <person name="Li C."/>
            <person name="Ma Q."/>
            <person name="Ju M."/>
            <person name="Zhao R."/>
            <person name="Li G."/>
            <person name="Mu C."/>
            <person name="Tian Q."/>
            <person name="Mei H."/>
            <person name="Zhang T."/>
            <person name="Gao T."/>
            <person name="Zhang H."/>
        </authorList>
    </citation>
    <scope>NUCLEOTIDE SEQUENCE</scope>
    <source>
        <strain evidence="1">G01</strain>
    </source>
</reference>
<dbReference type="AlphaFoldDB" id="A0AAW2IM83"/>
<dbReference type="EMBL" id="JACGWK010001790">
    <property type="protein sequence ID" value="KAL0282758.1"/>
    <property type="molecule type" value="Genomic_DNA"/>
</dbReference>
<sequence length="120" mass="13649">MKRPEEAKQRDDPKYCKYDRIAGHAIQDCFMFKDKVMQLAYQGKISLEDDFAAINLVSTKCGSLDGKKVSCNITHTINEDNLLEKKDSSNANECISTITFTDEDLLHGSKPYNRLIQNID</sequence>
<gene>
    <name evidence="1" type="ORF">Sangu_2479500</name>
</gene>
<organism evidence="1">
    <name type="scientific">Sesamum angustifolium</name>
    <dbReference type="NCBI Taxonomy" id="2727405"/>
    <lineage>
        <taxon>Eukaryota</taxon>
        <taxon>Viridiplantae</taxon>
        <taxon>Streptophyta</taxon>
        <taxon>Embryophyta</taxon>
        <taxon>Tracheophyta</taxon>
        <taxon>Spermatophyta</taxon>
        <taxon>Magnoliopsida</taxon>
        <taxon>eudicotyledons</taxon>
        <taxon>Gunneridae</taxon>
        <taxon>Pentapetalae</taxon>
        <taxon>asterids</taxon>
        <taxon>lamiids</taxon>
        <taxon>Lamiales</taxon>
        <taxon>Pedaliaceae</taxon>
        <taxon>Sesamum</taxon>
    </lineage>
</organism>
<name>A0AAW2IM83_9LAMI</name>
<evidence type="ECO:0000313" key="1">
    <source>
        <dbReference type="EMBL" id="KAL0282758.1"/>
    </source>
</evidence>
<proteinExistence type="predicted"/>
<reference evidence="1" key="1">
    <citation type="submission" date="2020-06" db="EMBL/GenBank/DDBJ databases">
        <authorList>
            <person name="Li T."/>
            <person name="Hu X."/>
            <person name="Zhang T."/>
            <person name="Song X."/>
            <person name="Zhang H."/>
            <person name="Dai N."/>
            <person name="Sheng W."/>
            <person name="Hou X."/>
            <person name="Wei L."/>
        </authorList>
    </citation>
    <scope>NUCLEOTIDE SEQUENCE</scope>
    <source>
        <strain evidence="1">G01</strain>
        <tissue evidence="1">Leaf</tissue>
    </source>
</reference>
<accession>A0AAW2IM83</accession>
<comment type="caution">
    <text evidence="1">The sequence shown here is derived from an EMBL/GenBank/DDBJ whole genome shotgun (WGS) entry which is preliminary data.</text>
</comment>
<protein>
    <submittedName>
        <fullName evidence="1">Uncharacterized protein</fullName>
    </submittedName>
</protein>